<dbReference type="GO" id="GO:0043186">
    <property type="term" value="C:P granule"/>
    <property type="evidence" value="ECO:0007669"/>
    <property type="project" value="TreeGrafter"/>
</dbReference>
<evidence type="ECO:0000259" key="1">
    <source>
        <dbReference type="PROSITE" id="PS50304"/>
    </source>
</evidence>
<proteinExistence type="predicted"/>
<evidence type="ECO:0000313" key="2">
    <source>
        <dbReference type="EMBL" id="GCC43439.1"/>
    </source>
</evidence>
<feature type="non-terminal residue" evidence="2">
    <location>
        <position position="59"/>
    </location>
</feature>
<name>A0A401TLD9_CHIPU</name>
<dbReference type="Proteomes" id="UP000287033">
    <property type="component" value="Unassembled WGS sequence"/>
</dbReference>
<dbReference type="PANTHER" id="PTHR22948:SF18">
    <property type="entry name" value="TUDOR AND KH DOMAIN-CONTAINING PROTEIN"/>
    <property type="match status" value="1"/>
</dbReference>
<dbReference type="STRING" id="137246.A0A401TLD9"/>
<dbReference type="OrthoDB" id="9995375at2759"/>
<dbReference type="AlphaFoldDB" id="A0A401TLD9"/>
<reference evidence="2 3" key="1">
    <citation type="journal article" date="2018" name="Nat. Ecol. Evol.">
        <title>Shark genomes provide insights into elasmobranch evolution and the origin of vertebrates.</title>
        <authorList>
            <person name="Hara Y"/>
            <person name="Yamaguchi K"/>
            <person name="Onimaru K"/>
            <person name="Kadota M"/>
            <person name="Koyanagi M"/>
            <person name="Keeley SD"/>
            <person name="Tatsumi K"/>
            <person name="Tanaka K"/>
            <person name="Motone F"/>
            <person name="Kageyama Y"/>
            <person name="Nozu R"/>
            <person name="Adachi N"/>
            <person name="Nishimura O"/>
            <person name="Nakagawa R"/>
            <person name="Tanegashima C"/>
            <person name="Kiyatake I"/>
            <person name="Matsumoto R"/>
            <person name="Murakumo K"/>
            <person name="Nishida K"/>
            <person name="Terakita A"/>
            <person name="Kuratani S"/>
            <person name="Sato K"/>
            <person name="Hyodo S Kuraku.S."/>
        </authorList>
    </citation>
    <scope>NUCLEOTIDE SEQUENCE [LARGE SCALE GENOMIC DNA]</scope>
</reference>
<dbReference type="InterPro" id="IPR050621">
    <property type="entry name" value="Tudor_domain_containing"/>
</dbReference>
<dbReference type="Gene3D" id="2.30.30.140">
    <property type="match status" value="1"/>
</dbReference>
<feature type="domain" description="Tudor" evidence="1">
    <location>
        <begin position="7"/>
        <end position="59"/>
    </location>
</feature>
<dbReference type="InterPro" id="IPR002999">
    <property type="entry name" value="Tudor"/>
</dbReference>
<gene>
    <name evidence="2" type="ORF">chiPu_0027352</name>
</gene>
<keyword evidence="3" id="KW-1185">Reference proteome</keyword>
<comment type="caution">
    <text evidence="2">The sequence shown here is derived from an EMBL/GenBank/DDBJ whole genome shotgun (WGS) entry which is preliminary data.</text>
</comment>
<dbReference type="Pfam" id="PF00567">
    <property type="entry name" value="TUDOR"/>
    <property type="match status" value="1"/>
</dbReference>
<dbReference type="SUPFAM" id="SSF63748">
    <property type="entry name" value="Tudor/PWWP/MBT"/>
    <property type="match status" value="1"/>
</dbReference>
<dbReference type="PROSITE" id="PS50304">
    <property type="entry name" value="TUDOR"/>
    <property type="match status" value="1"/>
</dbReference>
<dbReference type="GO" id="GO:0034587">
    <property type="term" value="P:piRNA processing"/>
    <property type="evidence" value="ECO:0007669"/>
    <property type="project" value="TreeGrafter"/>
</dbReference>
<protein>
    <recommendedName>
        <fullName evidence="1">Tudor domain-containing protein</fullName>
    </recommendedName>
</protein>
<dbReference type="GO" id="GO:0007283">
    <property type="term" value="P:spermatogenesis"/>
    <property type="evidence" value="ECO:0007669"/>
    <property type="project" value="TreeGrafter"/>
</dbReference>
<dbReference type="GO" id="GO:0030719">
    <property type="term" value="P:P granule organization"/>
    <property type="evidence" value="ECO:0007669"/>
    <property type="project" value="TreeGrafter"/>
</dbReference>
<accession>A0A401TLD9</accession>
<dbReference type="EMBL" id="BEZZ01101680">
    <property type="protein sequence ID" value="GCC43439.1"/>
    <property type="molecule type" value="Genomic_DNA"/>
</dbReference>
<dbReference type="PANTHER" id="PTHR22948">
    <property type="entry name" value="TUDOR DOMAIN CONTAINING PROTEIN"/>
    <property type="match status" value="1"/>
</dbReference>
<sequence length="59" mass="6467">MDGEAFFPKPGDIVAAPFVGDSSWYRARVLGFLASGNADLYYVDYGDNGAIPIRRLQLL</sequence>
<organism evidence="2 3">
    <name type="scientific">Chiloscyllium punctatum</name>
    <name type="common">Brownbanded bambooshark</name>
    <name type="synonym">Hemiscyllium punctatum</name>
    <dbReference type="NCBI Taxonomy" id="137246"/>
    <lineage>
        <taxon>Eukaryota</taxon>
        <taxon>Metazoa</taxon>
        <taxon>Chordata</taxon>
        <taxon>Craniata</taxon>
        <taxon>Vertebrata</taxon>
        <taxon>Chondrichthyes</taxon>
        <taxon>Elasmobranchii</taxon>
        <taxon>Galeomorphii</taxon>
        <taxon>Galeoidea</taxon>
        <taxon>Orectolobiformes</taxon>
        <taxon>Hemiscylliidae</taxon>
        <taxon>Chiloscyllium</taxon>
    </lineage>
</organism>
<evidence type="ECO:0000313" key="3">
    <source>
        <dbReference type="Proteomes" id="UP000287033"/>
    </source>
</evidence>